<gene>
    <name evidence="2" type="ORF">EDM22_16725</name>
</gene>
<reference evidence="2 3" key="1">
    <citation type="submission" date="2018-10" db="EMBL/GenBank/DDBJ databases">
        <title>Isolation, diversity and antibacterial activity of antinobacteria from the wheat rhizosphere soil.</title>
        <authorList>
            <person name="Sun T."/>
        </authorList>
    </citation>
    <scope>NUCLEOTIDE SEQUENCE [LARGE SCALE GENOMIC DNA]</scope>
    <source>
        <strain evidence="2 3">SJ-23</strain>
    </source>
</reference>
<evidence type="ECO:0000313" key="3">
    <source>
        <dbReference type="Proteomes" id="UP000275048"/>
    </source>
</evidence>
<keyword evidence="2" id="KW-0808">Transferase</keyword>
<accession>A0A3M8A1S4</accession>
<dbReference type="Pfam" id="PF13302">
    <property type="entry name" value="Acetyltransf_3"/>
    <property type="match status" value="1"/>
</dbReference>
<dbReference type="OrthoDB" id="9132139at2"/>
<proteinExistence type="predicted"/>
<dbReference type="AlphaFoldDB" id="A0A3M8A1S4"/>
<organism evidence="2 3">
    <name type="scientific">Agromyces tardus</name>
    <dbReference type="NCBI Taxonomy" id="2583849"/>
    <lineage>
        <taxon>Bacteria</taxon>
        <taxon>Bacillati</taxon>
        <taxon>Actinomycetota</taxon>
        <taxon>Actinomycetes</taxon>
        <taxon>Micrococcales</taxon>
        <taxon>Microbacteriaceae</taxon>
        <taxon>Agromyces</taxon>
    </lineage>
</organism>
<protein>
    <submittedName>
        <fullName evidence="2">N-acetyltransferase</fullName>
    </submittedName>
</protein>
<dbReference type="InterPro" id="IPR051531">
    <property type="entry name" value="N-acetyltransferase"/>
</dbReference>
<dbReference type="PROSITE" id="PS51186">
    <property type="entry name" value="GNAT"/>
    <property type="match status" value="1"/>
</dbReference>
<feature type="domain" description="N-acetyltransferase" evidence="1">
    <location>
        <begin position="10"/>
        <end position="179"/>
    </location>
</feature>
<dbReference type="SUPFAM" id="SSF55729">
    <property type="entry name" value="Acyl-CoA N-acyltransferases (Nat)"/>
    <property type="match status" value="1"/>
</dbReference>
<dbReference type="EMBL" id="RHHB01000053">
    <property type="protein sequence ID" value="RNB45188.1"/>
    <property type="molecule type" value="Genomic_DNA"/>
</dbReference>
<dbReference type="Gene3D" id="3.40.630.30">
    <property type="match status" value="1"/>
</dbReference>
<name>A0A3M8A1S4_9MICO</name>
<dbReference type="InterPro" id="IPR016181">
    <property type="entry name" value="Acyl_CoA_acyltransferase"/>
</dbReference>
<sequence>MAWPRSAGPLELRPPTSADLDGVLAWRNRPEVTRWLLRTTVDPEAFRRAWLDSVADPEQQAVVAVLDGLVIGTGSLEIRDGMGQFDGDAWRRAEGLLGYLVDPAHAGNGHATRIAGALLDVAFIELGLHRVTAGCFADNVASWRVMEKLGMRREQHGVQDSWHAELGWVDGYTYGILADEWAPTSATASVPVPGSS</sequence>
<dbReference type="GO" id="GO:0016747">
    <property type="term" value="F:acyltransferase activity, transferring groups other than amino-acyl groups"/>
    <property type="evidence" value="ECO:0007669"/>
    <property type="project" value="InterPro"/>
</dbReference>
<dbReference type="InterPro" id="IPR000182">
    <property type="entry name" value="GNAT_dom"/>
</dbReference>
<evidence type="ECO:0000259" key="1">
    <source>
        <dbReference type="PROSITE" id="PS51186"/>
    </source>
</evidence>
<keyword evidence="3" id="KW-1185">Reference proteome</keyword>
<dbReference type="PANTHER" id="PTHR43792">
    <property type="entry name" value="GNAT FAMILY, PUTATIVE (AFU_ORTHOLOGUE AFUA_3G00765)-RELATED-RELATED"/>
    <property type="match status" value="1"/>
</dbReference>
<comment type="caution">
    <text evidence="2">The sequence shown here is derived from an EMBL/GenBank/DDBJ whole genome shotgun (WGS) entry which is preliminary data.</text>
</comment>
<evidence type="ECO:0000313" key="2">
    <source>
        <dbReference type="EMBL" id="RNB45188.1"/>
    </source>
</evidence>
<dbReference type="Proteomes" id="UP000275048">
    <property type="component" value="Unassembled WGS sequence"/>
</dbReference>